<dbReference type="Pfam" id="PF02482">
    <property type="entry name" value="Ribosomal_S30AE"/>
    <property type="match status" value="1"/>
</dbReference>
<dbReference type="HOGENOM" id="CLU_142879_2_0_0"/>
<dbReference type="eggNOG" id="COG1544">
    <property type="taxonomic scope" value="Bacteria"/>
</dbReference>
<name>F0SFQ0_RUBBR</name>
<dbReference type="Proteomes" id="UP000006860">
    <property type="component" value="Chromosome"/>
</dbReference>
<organism evidence="1 2">
    <name type="scientific">Rubinisphaera brasiliensis (strain ATCC 49424 / DSM 5305 / JCM 21570 / IAM 15109 / NBRC 103401 / IFAM 1448)</name>
    <name type="common">Planctomyces brasiliensis</name>
    <dbReference type="NCBI Taxonomy" id="756272"/>
    <lineage>
        <taxon>Bacteria</taxon>
        <taxon>Pseudomonadati</taxon>
        <taxon>Planctomycetota</taxon>
        <taxon>Planctomycetia</taxon>
        <taxon>Planctomycetales</taxon>
        <taxon>Planctomycetaceae</taxon>
        <taxon>Rubinisphaera</taxon>
    </lineage>
</organism>
<sequence>MRVLCDIDKTLPTLVRPVAEQKTASKLDRFAESVEEVHVMVKDLNGPKGGIDTECQIRVRLRNMPPVIVQQRSESIGKALYNALERASRNVARSIEKQTQRLHGANRRLPRTA</sequence>
<dbReference type="InterPro" id="IPR036567">
    <property type="entry name" value="RHF-like"/>
</dbReference>
<dbReference type="STRING" id="756272.Plabr_2911"/>
<reference evidence="2" key="1">
    <citation type="submission" date="2011-02" db="EMBL/GenBank/DDBJ databases">
        <title>The complete genome of Planctomyces brasiliensis DSM 5305.</title>
        <authorList>
            <person name="Lucas S."/>
            <person name="Copeland A."/>
            <person name="Lapidus A."/>
            <person name="Bruce D."/>
            <person name="Goodwin L."/>
            <person name="Pitluck S."/>
            <person name="Kyrpides N."/>
            <person name="Mavromatis K."/>
            <person name="Pagani I."/>
            <person name="Ivanova N."/>
            <person name="Ovchinnikova G."/>
            <person name="Lu M."/>
            <person name="Detter J.C."/>
            <person name="Han C."/>
            <person name="Land M."/>
            <person name="Hauser L."/>
            <person name="Markowitz V."/>
            <person name="Cheng J.-F."/>
            <person name="Hugenholtz P."/>
            <person name="Woyke T."/>
            <person name="Wu D."/>
            <person name="Tindall B."/>
            <person name="Pomrenke H.G."/>
            <person name="Brambilla E."/>
            <person name="Klenk H.-P."/>
            <person name="Eisen J.A."/>
        </authorList>
    </citation>
    <scope>NUCLEOTIDE SEQUENCE [LARGE SCALE GENOMIC DNA]</scope>
    <source>
        <strain evidence="2">ATCC 49424 / DSM 5305 / JCM 21570 / NBRC 103401 / IFAM 1448</strain>
    </source>
</reference>
<protein>
    <recommendedName>
        <fullName evidence="3">Ribosomal subunit interface protein</fullName>
    </recommendedName>
</protein>
<dbReference type="RefSeq" id="WP_013629232.1">
    <property type="nucleotide sequence ID" value="NC_015174.1"/>
</dbReference>
<dbReference type="OrthoDB" id="121633at2"/>
<proteinExistence type="predicted"/>
<evidence type="ECO:0008006" key="3">
    <source>
        <dbReference type="Google" id="ProtNLM"/>
    </source>
</evidence>
<keyword evidence="2" id="KW-1185">Reference proteome</keyword>
<dbReference type="KEGG" id="pbs:Plabr_2911"/>
<accession>F0SFQ0</accession>
<evidence type="ECO:0000313" key="2">
    <source>
        <dbReference type="Proteomes" id="UP000006860"/>
    </source>
</evidence>
<dbReference type="EMBL" id="CP002546">
    <property type="protein sequence ID" value="ADY60510.1"/>
    <property type="molecule type" value="Genomic_DNA"/>
</dbReference>
<dbReference type="InterPro" id="IPR003489">
    <property type="entry name" value="RHF/RaiA"/>
</dbReference>
<gene>
    <name evidence="1" type="ordered locus">Plabr_2911</name>
</gene>
<dbReference type="Gene3D" id="3.30.160.100">
    <property type="entry name" value="Ribosome hibernation promotion factor-like"/>
    <property type="match status" value="1"/>
</dbReference>
<evidence type="ECO:0000313" key="1">
    <source>
        <dbReference type="EMBL" id="ADY60510.1"/>
    </source>
</evidence>
<dbReference type="SUPFAM" id="SSF69754">
    <property type="entry name" value="Ribosome binding protein Y (YfiA homologue)"/>
    <property type="match status" value="1"/>
</dbReference>
<dbReference type="AlphaFoldDB" id="F0SFQ0"/>